<organism evidence="6 7">
    <name type="scientific">Porites lobata</name>
    <dbReference type="NCBI Taxonomy" id="104759"/>
    <lineage>
        <taxon>Eukaryota</taxon>
        <taxon>Metazoa</taxon>
        <taxon>Cnidaria</taxon>
        <taxon>Anthozoa</taxon>
        <taxon>Hexacorallia</taxon>
        <taxon>Scleractinia</taxon>
        <taxon>Fungiina</taxon>
        <taxon>Poritidae</taxon>
        <taxon>Porites</taxon>
    </lineage>
</organism>
<evidence type="ECO:0000259" key="5">
    <source>
        <dbReference type="PROSITE" id="PS51670"/>
    </source>
</evidence>
<evidence type="ECO:0000256" key="2">
    <source>
        <dbReference type="PROSITE-ProRule" id="PRU01005"/>
    </source>
</evidence>
<feature type="compositionally biased region" description="Polar residues" evidence="3">
    <location>
        <begin position="241"/>
        <end position="254"/>
    </location>
</feature>
<feature type="region of interest" description="Disordered" evidence="3">
    <location>
        <begin position="219"/>
        <end position="279"/>
    </location>
</feature>
<dbReference type="Gene3D" id="1.10.10.1940">
    <property type="match status" value="1"/>
</dbReference>
<feature type="domain" description="ShKT" evidence="5">
    <location>
        <begin position="70"/>
        <end position="104"/>
    </location>
</feature>
<dbReference type="EMBL" id="CALNXK010000088">
    <property type="protein sequence ID" value="CAH3150280.1"/>
    <property type="molecule type" value="Genomic_DNA"/>
</dbReference>
<feature type="region of interest" description="Disordered" evidence="3">
    <location>
        <begin position="353"/>
        <end position="483"/>
    </location>
</feature>
<dbReference type="PROSITE" id="PS51670">
    <property type="entry name" value="SHKT"/>
    <property type="match status" value="2"/>
</dbReference>
<comment type="caution">
    <text evidence="6">The sequence shown here is derived from an EMBL/GenBank/DDBJ whole genome shotgun (WGS) entry which is preliminary data.</text>
</comment>
<evidence type="ECO:0000313" key="7">
    <source>
        <dbReference type="Proteomes" id="UP001159405"/>
    </source>
</evidence>
<feature type="region of interest" description="Disordered" evidence="3">
    <location>
        <begin position="506"/>
        <end position="545"/>
    </location>
</feature>
<feature type="disulfide bond" evidence="2">
    <location>
        <begin position="26"/>
        <end position="60"/>
    </location>
</feature>
<dbReference type="Pfam" id="PF01549">
    <property type="entry name" value="ShK"/>
    <property type="match status" value="3"/>
</dbReference>
<dbReference type="InterPro" id="IPR003582">
    <property type="entry name" value="ShKT_dom"/>
</dbReference>
<name>A0ABN8PT51_9CNID</name>
<keyword evidence="1" id="KW-0800">Toxin</keyword>
<feature type="chain" id="PRO_5045076046" description="ShKT domain-containing protein" evidence="4">
    <location>
        <begin position="27"/>
        <end position="545"/>
    </location>
</feature>
<feature type="compositionally biased region" description="Low complexity" evidence="3">
    <location>
        <begin position="429"/>
        <end position="438"/>
    </location>
</feature>
<feature type="compositionally biased region" description="Polar residues" evidence="3">
    <location>
        <begin position="263"/>
        <end position="272"/>
    </location>
</feature>
<evidence type="ECO:0000256" key="1">
    <source>
        <dbReference type="ARBA" id="ARBA00022656"/>
    </source>
</evidence>
<feature type="compositionally biased region" description="Polar residues" evidence="3">
    <location>
        <begin position="353"/>
        <end position="365"/>
    </location>
</feature>
<dbReference type="SMART" id="SM00254">
    <property type="entry name" value="ShKT"/>
    <property type="match status" value="3"/>
</dbReference>
<feature type="compositionally biased region" description="Low complexity" evidence="3">
    <location>
        <begin position="391"/>
        <end position="402"/>
    </location>
</feature>
<evidence type="ECO:0000313" key="6">
    <source>
        <dbReference type="EMBL" id="CAH3150280.1"/>
    </source>
</evidence>
<dbReference type="PANTHER" id="PTHR21724">
    <property type="entry name" value="SHKT DOMAIN-CONTAINING PROTEIN"/>
    <property type="match status" value="1"/>
</dbReference>
<evidence type="ECO:0000256" key="4">
    <source>
        <dbReference type="SAM" id="SignalP"/>
    </source>
</evidence>
<gene>
    <name evidence="6" type="ORF">PLOB_00047347</name>
</gene>
<feature type="signal peptide" evidence="4">
    <location>
        <begin position="1"/>
        <end position="26"/>
    </location>
</feature>
<sequence length="545" mass="60188">MPECGNGMFLTTLCALIAVRINPLECYDRINQCKEQAEDGYCETNYHYMMDRCPWSCRFCRRAGGDTEKCTDLSKHCSHWVSKKECTTRPDYMAQNCKKSCEMCGPESHYNLTDKETTCPLWAKAGWCQSNEDLLHKCPHSCQKYGVQGANSLDERYITVNFQNTSSVASSKVVEFVAPPPPSAAIRSHSDLDTLPPDLKEVLAKEWWDSKLLKLTQKQNGYVTHPEPRPVRLPIPRESNETASNQTLNATAQSDQKERNRNESGPIQQQELVTVPAPLPPPRAYDSLLPKLFLSGGPTWATGNSSKTTHRSPGFSTQTNQEIWKEEKEEDEDLTESGQQKGVVPVRVNSNDQQGLRAGVSSSGSGWDIVKDGAKNSEGNEGDHQLTGEQTTSTSFSFSGSGDKSEVGRNEVKMVPDKEMLNDDNFEQSSSTEYHSSSGADAAPTEENITGNMEGKQKVPEGDSIEEYSTSSGSGEEEQTRKHVIVANRPKNSLVTENIKIVLPENDFSGSGKIDDQEGWADSGVSLSGSGQHDNSELFRHLQGI</sequence>
<feature type="region of interest" description="Disordered" evidence="3">
    <location>
        <begin position="300"/>
        <end position="340"/>
    </location>
</feature>
<dbReference type="Proteomes" id="UP001159405">
    <property type="component" value="Unassembled WGS sequence"/>
</dbReference>
<proteinExistence type="predicted"/>
<reference evidence="6 7" key="1">
    <citation type="submission" date="2022-05" db="EMBL/GenBank/DDBJ databases">
        <authorList>
            <consortium name="Genoscope - CEA"/>
            <person name="William W."/>
        </authorList>
    </citation>
    <scope>NUCLEOTIDE SEQUENCE [LARGE SCALE GENOMIC DNA]</scope>
</reference>
<feature type="domain" description="ShKT" evidence="5">
    <location>
        <begin position="26"/>
        <end position="60"/>
    </location>
</feature>
<feature type="disulfide bond" evidence="2">
    <location>
        <begin position="70"/>
        <end position="104"/>
    </location>
</feature>
<dbReference type="PANTHER" id="PTHR21724:SF109">
    <property type="entry name" value="SHKT DOMAIN-CONTAINING PROTEIN"/>
    <property type="match status" value="1"/>
</dbReference>
<keyword evidence="2" id="KW-1015">Disulfide bond</keyword>
<accession>A0ABN8PT51</accession>
<comment type="caution">
    <text evidence="2">Lacks conserved residue(s) required for the propagation of feature annotation.</text>
</comment>
<keyword evidence="4" id="KW-0732">Signal</keyword>
<evidence type="ECO:0000256" key="3">
    <source>
        <dbReference type="SAM" id="MobiDB-lite"/>
    </source>
</evidence>
<feature type="compositionally biased region" description="Basic and acidic residues" evidence="3">
    <location>
        <begin position="403"/>
        <end position="421"/>
    </location>
</feature>
<protein>
    <recommendedName>
        <fullName evidence="5">ShKT domain-containing protein</fullName>
    </recommendedName>
</protein>
<feature type="compositionally biased region" description="Basic and acidic residues" evidence="3">
    <location>
        <begin position="534"/>
        <end position="545"/>
    </location>
</feature>
<keyword evidence="7" id="KW-1185">Reference proteome</keyword>